<dbReference type="SUPFAM" id="SSF51735">
    <property type="entry name" value="NAD(P)-binding Rossmann-fold domains"/>
    <property type="match status" value="1"/>
</dbReference>
<gene>
    <name evidence="4" type="ORF">NDR86_34595</name>
</gene>
<evidence type="ECO:0000256" key="2">
    <source>
        <dbReference type="ARBA" id="ARBA00005254"/>
    </source>
</evidence>
<dbReference type="InterPro" id="IPR050965">
    <property type="entry name" value="UPF0336/Enoyl-CoA_hydratase"/>
</dbReference>
<dbReference type="EMBL" id="JAMRXG010000024">
    <property type="protein sequence ID" value="MCM6778626.1"/>
    <property type="molecule type" value="Genomic_DNA"/>
</dbReference>
<dbReference type="PRINTS" id="PR00081">
    <property type="entry name" value="GDHRDH"/>
</dbReference>
<dbReference type="InterPro" id="IPR002539">
    <property type="entry name" value="MaoC-like_dom"/>
</dbReference>
<dbReference type="Proteomes" id="UP001139157">
    <property type="component" value="Unassembled WGS sequence"/>
</dbReference>
<dbReference type="Gene3D" id="3.40.50.720">
    <property type="entry name" value="NAD(P)-binding Rossmann-like Domain"/>
    <property type="match status" value="1"/>
</dbReference>
<protein>
    <submittedName>
        <fullName evidence="4">SDR family NAD(P)-dependent oxidoreductase</fullName>
    </submittedName>
</protein>
<name>A0A9X2EE02_9NOCA</name>
<dbReference type="GO" id="GO:0006633">
    <property type="term" value="P:fatty acid biosynthetic process"/>
    <property type="evidence" value="ECO:0007669"/>
    <property type="project" value="TreeGrafter"/>
</dbReference>
<evidence type="ECO:0000313" key="4">
    <source>
        <dbReference type="EMBL" id="MCM6778626.1"/>
    </source>
</evidence>
<dbReference type="GO" id="GO:0019171">
    <property type="term" value="F:(3R)-hydroxyacyl-[acyl-carrier-protein] dehydratase activity"/>
    <property type="evidence" value="ECO:0007669"/>
    <property type="project" value="TreeGrafter"/>
</dbReference>
<dbReference type="CDD" id="cd03441">
    <property type="entry name" value="R_hydratase_like"/>
    <property type="match status" value="1"/>
</dbReference>
<sequence length="504" mass="53380">MTTRAFRLTDDDVADYAMATGDRNPLHVDADFARRSPYGRPIAHGALIVTMALGVLFESIDPRVVRQLRVTFRQPAIPGRRYEIEWSVSEGEARGKVSFGGIEAVGIRCALGPELPETTETAPNLPYRRTARRLNPANPPGPEAGAFSIGYRLISDLVERVVGGRVPEHLATLLGWVSYWTGMHTPGRDALLVACAIELERFGTGAIEFATETPDIDRRSGLITLRARTRCGADAAVTVESLVREPVPGPEPGEIAAVLPVSRSLAGRTILVVGGSRGLGAAVSLALAGQGARVLVGCSRPPETLLAAAPGWQDRLIPVIADARDPRALAAALPDEPLDGVVSLAAPAIPTLPLAPDAIDPAVEFIGDSSRLVLTPLSVCAARLRPDATVVLVSSEAVVDPPRWWPHYAAAKGVVEGLAHYVARHHPWRVVVARPPRLWTEMTNTPGGRAQSNPIGPVAAGIAGAFLAPAAPGEVTVLGGSNAWTAPSEEVWRAGNPRPEQVLR</sequence>
<dbReference type="PANTHER" id="PTHR43437:SF3">
    <property type="entry name" value="HYDROXYACYL-THIOESTER DEHYDRATASE TYPE 2, MITOCHONDRIAL"/>
    <property type="match status" value="1"/>
</dbReference>
<dbReference type="InterPro" id="IPR036291">
    <property type="entry name" value="NAD(P)-bd_dom_sf"/>
</dbReference>
<accession>A0A9X2EE02</accession>
<comment type="pathway">
    <text evidence="1">Lipid metabolism; fatty acid beta-oxidation.</text>
</comment>
<feature type="domain" description="Ketoreductase" evidence="3">
    <location>
        <begin position="268"/>
        <end position="442"/>
    </location>
</feature>
<dbReference type="InterPro" id="IPR029069">
    <property type="entry name" value="HotDog_dom_sf"/>
</dbReference>
<comment type="caution">
    <text evidence="4">The sequence shown here is derived from an EMBL/GenBank/DDBJ whole genome shotgun (WGS) entry which is preliminary data.</text>
</comment>
<dbReference type="RefSeq" id="WP_251918134.1">
    <property type="nucleotide sequence ID" value="NZ_JAMRXG010000024.1"/>
</dbReference>
<keyword evidence="5" id="KW-1185">Reference proteome</keyword>
<reference evidence="4" key="1">
    <citation type="submission" date="2022-06" db="EMBL/GenBank/DDBJ databases">
        <title>Novel species in genus nocardia.</title>
        <authorList>
            <person name="Li F."/>
        </authorList>
    </citation>
    <scope>NUCLEOTIDE SEQUENCE</scope>
    <source>
        <strain evidence="4">CDC141</strain>
    </source>
</reference>
<evidence type="ECO:0000313" key="5">
    <source>
        <dbReference type="Proteomes" id="UP001139157"/>
    </source>
</evidence>
<dbReference type="SMART" id="SM00822">
    <property type="entry name" value="PKS_KR"/>
    <property type="match status" value="1"/>
</dbReference>
<dbReference type="SUPFAM" id="SSF54637">
    <property type="entry name" value="Thioesterase/thiol ester dehydrase-isomerase"/>
    <property type="match status" value="1"/>
</dbReference>
<proteinExistence type="inferred from homology"/>
<dbReference type="PANTHER" id="PTHR43437">
    <property type="entry name" value="HYDROXYACYL-THIOESTER DEHYDRATASE TYPE 2, MITOCHONDRIAL-RELATED"/>
    <property type="match status" value="1"/>
</dbReference>
<comment type="similarity">
    <text evidence="2">Belongs to the enoyl-CoA hydratase/isomerase family.</text>
</comment>
<evidence type="ECO:0000256" key="1">
    <source>
        <dbReference type="ARBA" id="ARBA00005005"/>
    </source>
</evidence>
<dbReference type="Pfam" id="PF00106">
    <property type="entry name" value="adh_short"/>
    <property type="match status" value="1"/>
</dbReference>
<organism evidence="4 5">
    <name type="scientific">Nocardia pulmonis</name>
    <dbReference type="NCBI Taxonomy" id="2951408"/>
    <lineage>
        <taxon>Bacteria</taxon>
        <taxon>Bacillati</taxon>
        <taxon>Actinomycetota</taxon>
        <taxon>Actinomycetes</taxon>
        <taxon>Mycobacteriales</taxon>
        <taxon>Nocardiaceae</taxon>
        <taxon>Nocardia</taxon>
    </lineage>
</organism>
<dbReference type="Pfam" id="PF01575">
    <property type="entry name" value="MaoC_dehydratas"/>
    <property type="match status" value="1"/>
</dbReference>
<dbReference type="Gene3D" id="3.10.129.10">
    <property type="entry name" value="Hotdog Thioesterase"/>
    <property type="match status" value="1"/>
</dbReference>
<dbReference type="GO" id="GO:0004300">
    <property type="term" value="F:enoyl-CoA hydratase activity"/>
    <property type="evidence" value="ECO:0007669"/>
    <property type="project" value="UniProtKB-ARBA"/>
</dbReference>
<dbReference type="AlphaFoldDB" id="A0A9X2EE02"/>
<dbReference type="CDD" id="cd05233">
    <property type="entry name" value="SDR_c"/>
    <property type="match status" value="1"/>
</dbReference>
<dbReference type="InterPro" id="IPR002347">
    <property type="entry name" value="SDR_fam"/>
</dbReference>
<evidence type="ECO:0000259" key="3">
    <source>
        <dbReference type="SMART" id="SM00822"/>
    </source>
</evidence>
<dbReference type="InterPro" id="IPR057326">
    <property type="entry name" value="KR_dom"/>
</dbReference>